<name>A0A380ZVS9_9FLAO</name>
<evidence type="ECO:0000256" key="2">
    <source>
        <dbReference type="ARBA" id="ARBA00023125"/>
    </source>
</evidence>
<dbReference type="EMBL" id="UFTJ01000003">
    <property type="protein sequence ID" value="SUV52839.1"/>
    <property type="molecule type" value="Genomic_DNA"/>
</dbReference>
<dbReference type="GO" id="GO:0043565">
    <property type="term" value="F:sequence-specific DNA binding"/>
    <property type="evidence" value="ECO:0007669"/>
    <property type="project" value="InterPro"/>
</dbReference>
<dbReference type="PROSITE" id="PS01124">
    <property type="entry name" value="HTH_ARAC_FAMILY_2"/>
    <property type="match status" value="1"/>
</dbReference>
<organism evidence="5 6">
    <name type="scientific">Bergeyella zoohelcum</name>
    <dbReference type="NCBI Taxonomy" id="1015"/>
    <lineage>
        <taxon>Bacteria</taxon>
        <taxon>Pseudomonadati</taxon>
        <taxon>Bacteroidota</taxon>
        <taxon>Flavobacteriia</taxon>
        <taxon>Flavobacteriales</taxon>
        <taxon>Weeksellaceae</taxon>
        <taxon>Bergeyella</taxon>
    </lineage>
</organism>
<dbReference type="InterPro" id="IPR009057">
    <property type="entry name" value="Homeodomain-like_sf"/>
</dbReference>
<evidence type="ECO:0000313" key="6">
    <source>
        <dbReference type="Proteomes" id="UP000255515"/>
    </source>
</evidence>
<dbReference type="Pfam" id="PF12833">
    <property type="entry name" value="HTH_18"/>
    <property type="match status" value="1"/>
</dbReference>
<dbReference type="SMART" id="SM00342">
    <property type="entry name" value="HTH_ARAC"/>
    <property type="match status" value="1"/>
</dbReference>
<dbReference type="RefSeq" id="WP_002687988.1">
    <property type="nucleotide sequence ID" value="NZ_UFTJ01000003.1"/>
</dbReference>
<keyword evidence="3" id="KW-0804">Transcription</keyword>
<gene>
    <name evidence="5" type="primary">araC</name>
    <name evidence="5" type="ORF">NCTC11661_01985</name>
</gene>
<dbReference type="Proteomes" id="UP000255515">
    <property type="component" value="Unassembled WGS sequence"/>
</dbReference>
<dbReference type="SUPFAM" id="SSF46689">
    <property type="entry name" value="Homeodomain-like"/>
    <property type="match status" value="1"/>
</dbReference>
<dbReference type="InterPro" id="IPR018060">
    <property type="entry name" value="HTH_AraC"/>
</dbReference>
<protein>
    <submittedName>
        <fullName evidence="5">Arabinose operon regulatory protein</fullName>
    </submittedName>
</protein>
<feature type="domain" description="HTH araC/xylS-type" evidence="4">
    <location>
        <begin position="166"/>
        <end position="264"/>
    </location>
</feature>
<dbReference type="GO" id="GO:0003700">
    <property type="term" value="F:DNA-binding transcription factor activity"/>
    <property type="evidence" value="ECO:0007669"/>
    <property type="project" value="InterPro"/>
</dbReference>
<evidence type="ECO:0000256" key="3">
    <source>
        <dbReference type="ARBA" id="ARBA00023163"/>
    </source>
</evidence>
<reference evidence="5 6" key="1">
    <citation type="submission" date="2018-06" db="EMBL/GenBank/DDBJ databases">
        <authorList>
            <consortium name="Pathogen Informatics"/>
            <person name="Doyle S."/>
        </authorList>
    </citation>
    <scope>NUCLEOTIDE SEQUENCE [LARGE SCALE GENOMIC DNA]</scope>
    <source>
        <strain evidence="5 6">NCTC11661</strain>
    </source>
</reference>
<dbReference type="Gene3D" id="1.10.10.60">
    <property type="entry name" value="Homeodomain-like"/>
    <property type="match status" value="1"/>
</dbReference>
<sequence length="273" mass="31854">MEKLCSVKRVSSDFFATDFSDECYHIILLKGSGKIFIDLVEYDFSEYTILFTTPYQNFKIITPSSFEVVWASFHGDFYCIEYHKKEVACNGLLFNNIYLFPHFNLEKEVLEEIEGILDKISALEISEPYADAVMKSYLQVVLALSSKKKNQLLDAQNLNEDFHEVKRFQNLVEQYFIQERSPSFYAEKLHISPNALSKKIKREFAKTPSQIIQERVILEAKKQIHLTRKTIKEIAAELHFDDELYFSKYFKKHTHVSPSQFRDAVGISIVADQ</sequence>
<evidence type="ECO:0000313" key="5">
    <source>
        <dbReference type="EMBL" id="SUV52839.1"/>
    </source>
</evidence>
<dbReference type="PANTHER" id="PTHR43280:SF32">
    <property type="entry name" value="TRANSCRIPTIONAL REGULATORY PROTEIN"/>
    <property type="match status" value="1"/>
</dbReference>
<keyword evidence="2" id="KW-0238">DNA-binding</keyword>
<evidence type="ECO:0000259" key="4">
    <source>
        <dbReference type="PROSITE" id="PS01124"/>
    </source>
</evidence>
<accession>A0A380ZVS9</accession>
<dbReference type="PANTHER" id="PTHR43280">
    <property type="entry name" value="ARAC-FAMILY TRANSCRIPTIONAL REGULATOR"/>
    <property type="match status" value="1"/>
</dbReference>
<proteinExistence type="predicted"/>
<evidence type="ECO:0000256" key="1">
    <source>
        <dbReference type="ARBA" id="ARBA00023015"/>
    </source>
</evidence>
<dbReference type="AlphaFoldDB" id="A0A380ZVS9"/>
<keyword evidence="1" id="KW-0805">Transcription regulation</keyword>